<keyword evidence="2 3" id="KW-0804">Transcription</keyword>
<evidence type="ECO:0000313" key="4">
    <source>
        <dbReference type="EMBL" id="TKB45487.1"/>
    </source>
</evidence>
<comment type="similarity">
    <text evidence="3">Belongs to the Rsd/AlgQ family.</text>
</comment>
<dbReference type="RefSeq" id="WP_136735762.1">
    <property type="nucleotide sequence ID" value="NZ_SWDB01000020.1"/>
</dbReference>
<accession>A0A4U1B590</accession>
<dbReference type="Pfam" id="PF04353">
    <property type="entry name" value="Rsd_AlgQ"/>
    <property type="match status" value="1"/>
</dbReference>
<dbReference type="GO" id="GO:0006355">
    <property type="term" value="P:regulation of DNA-templated transcription"/>
    <property type="evidence" value="ECO:0007669"/>
    <property type="project" value="InterPro"/>
</dbReference>
<proteinExistence type="inferred from homology"/>
<dbReference type="Gene3D" id="1.20.120.1370">
    <property type="entry name" value="Regulator of RNA polymerase sigma(70) subunit, domain 4"/>
    <property type="match status" value="1"/>
</dbReference>
<name>A0A4U1B590_9GAMM</name>
<dbReference type="PIRSF" id="PIRSF016548">
    <property type="entry name" value="Rsd_AlgQ"/>
    <property type="match status" value="1"/>
</dbReference>
<dbReference type="InterPro" id="IPR007448">
    <property type="entry name" value="Sigma70_reg_Rsd_AlgQ"/>
</dbReference>
<dbReference type="InterPro" id="IPR038309">
    <property type="entry name" value="Rsd/AlgQ_sf"/>
</dbReference>
<protein>
    <submittedName>
        <fullName evidence="4">Sigma D regulator</fullName>
    </submittedName>
</protein>
<dbReference type="EMBL" id="SWDB01000020">
    <property type="protein sequence ID" value="TKB45487.1"/>
    <property type="molecule type" value="Genomic_DNA"/>
</dbReference>
<keyword evidence="5" id="KW-1185">Reference proteome</keyword>
<dbReference type="NCBIfam" id="NF008723">
    <property type="entry name" value="PRK11718.1"/>
    <property type="match status" value="1"/>
</dbReference>
<dbReference type="Proteomes" id="UP000307999">
    <property type="component" value="Unassembled WGS sequence"/>
</dbReference>
<keyword evidence="1 3" id="KW-0805">Transcription regulation</keyword>
<evidence type="ECO:0000256" key="3">
    <source>
        <dbReference type="RuleBase" id="RU004409"/>
    </source>
</evidence>
<comment type="caution">
    <text evidence="4">The sequence shown here is derived from an EMBL/GenBank/DDBJ whole genome shotgun (WGS) entry which is preliminary data.</text>
</comment>
<evidence type="ECO:0000256" key="2">
    <source>
        <dbReference type="ARBA" id="ARBA00023163"/>
    </source>
</evidence>
<reference evidence="4 5" key="1">
    <citation type="submission" date="2019-04" db="EMBL/GenBank/DDBJ databases">
        <title>Thalassotalea guangxiensis sp. nov., isolated from sediment of the coastal wetland.</title>
        <authorList>
            <person name="Zheng S."/>
            <person name="Zhang D."/>
        </authorList>
    </citation>
    <scope>NUCLEOTIDE SEQUENCE [LARGE SCALE GENOMIC DNA]</scope>
    <source>
        <strain evidence="4 5">ZS-4</strain>
    </source>
</reference>
<evidence type="ECO:0000313" key="5">
    <source>
        <dbReference type="Proteomes" id="UP000307999"/>
    </source>
</evidence>
<dbReference type="AlphaFoldDB" id="A0A4U1B590"/>
<sequence>MLTRLEQAQQQWGGSLNAIDNWLTERQDVLVGYCRLAGLPPFDKTDRALPKSSDIQAFCQVLMDYISAGHFEVFDQIVSKCKENGPDSLALAQRLYPQISRSTDIALTFNDKYADLNDGSELDGFDDSLSALGQFLEERFDLEDQLIEALYKTSA</sequence>
<gene>
    <name evidence="4" type="ORF">E8M12_08705</name>
</gene>
<evidence type="ECO:0000256" key="1">
    <source>
        <dbReference type="ARBA" id="ARBA00023015"/>
    </source>
</evidence>
<organism evidence="4 5">
    <name type="scientific">Thalassotalea mangrovi</name>
    <dbReference type="NCBI Taxonomy" id="2572245"/>
    <lineage>
        <taxon>Bacteria</taxon>
        <taxon>Pseudomonadati</taxon>
        <taxon>Pseudomonadota</taxon>
        <taxon>Gammaproteobacteria</taxon>
        <taxon>Alteromonadales</taxon>
        <taxon>Colwelliaceae</taxon>
        <taxon>Thalassotalea</taxon>
    </lineage>
</organism>
<dbReference type="OrthoDB" id="5567237at2"/>